<keyword evidence="4 6" id="KW-0539">Nucleus</keyword>
<dbReference type="SUPFAM" id="SSF57850">
    <property type="entry name" value="RING/U-box"/>
    <property type="match status" value="1"/>
</dbReference>
<keyword evidence="1" id="KW-0479">Metal-binding</keyword>
<feature type="domain" description="RING-type" evidence="7">
    <location>
        <begin position="28"/>
        <end position="89"/>
    </location>
</feature>
<dbReference type="GO" id="GO:0008270">
    <property type="term" value="F:zinc ion binding"/>
    <property type="evidence" value="ECO:0007669"/>
    <property type="project" value="UniProtKB-KW"/>
</dbReference>
<dbReference type="InterPro" id="IPR001841">
    <property type="entry name" value="Znf_RING"/>
</dbReference>
<gene>
    <name evidence="9" type="ORF">B0A52_04668</name>
</gene>
<dbReference type="VEuPathDB" id="FungiDB:PV10_01054"/>
<dbReference type="PANTHER" id="PTHR15898">
    <property type="entry name" value="BIFUNCTIONAL APOPTOSIS REGULATOR"/>
    <property type="match status" value="1"/>
</dbReference>
<dbReference type="GO" id="GO:0005634">
    <property type="term" value="C:nucleus"/>
    <property type="evidence" value="ECO:0007669"/>
    <property type="project" value="UniProtKB-SubCell"/>
</dbReference>
<dbReference type="EMBL" id="NAJM01000014">
    <property type="protein sequence ID" value="RVX72070.1"/>
    <property type="molecule type" value="Genomic_DNA"/>
</dbReference>
<evidence type="ECO:0000259" key="7">
    <source>
        <dbReference type="PROSITE" id="PS50089"/>
    </source>
</evidence>
<dbReference type="PROSITE" id="PS00518">
    <property type="entry name" value="ZF_RING_1"/>
    <property type="match status" value="1"/>
</dbReference>
<dbReference type="AlphaFoldDB" id="A0A438N8G2"/>
<dbReference type="Pfam" id="PF03366">
    <property type="entry name" value="YEATS"/>
    <property type="match status" value="1"/>
</dbReference>
<keyword evidence="3" id="KW-0862">Zinc</keyword>
<dbReference type="InterPro" id="IPR013083">
    <property type="entry name" value="Znf_RING/FYVE/PHD"/>
</dbReference>
<evidence type="ECO:0000259" key="8">
    <source>
        <dbReference type="PROSITE" id="PS51037"/>
    </source>
</evidence>
<keyword evidence="2 5" id="KW-0863">Zinc-finger</keyword>
<proteinExistence type="predicted"/>
<organism evidence="9 10">
    <name type="scientific">Exophiala mesophila</name>
    <name type="common">Black yeast-like fungus</name>
    <dbReference type="NCBI Taxonomy" id="212818"/>
    <lineage>
        <taxon>Eukaryota</taxon>
        <taxon>Fungi</taxon>
        <taxon>Dikarya</taxon>
        <taxon>Ascomycota</taxon>
        <taxon>Pezizomycotina</taxon>
        <taxon>Eurotiomycetes</taxon>
        <taxon>Chaetothyriomycetidae</taxon>
        <taxon>Chaetothyriales</taxon>
        <taxon>Herpotrichiellaceae</taxon>
        <taxon>Exophiala</taxon>
    </lineage>
</organism>
<evidence type="ECO:0000256" key="3">
    <source>
        <dbReference type="ARBA" id="ARBA00022833"/>
    </source>
</evidence>
<dbReference type="PANTHER" id="PTHR15898:SF13">
    <property type="entry name" value="BIFUNCTIONAL APOPTOSIS REGULATOR"/>
    <property type="match status" value="1"/>
</dbReference>
<dbReference type="OrthoDB" id="1630758at2759"/>
<sequence length="291" mass="33143">MPEESPSFSPARNVNLAEEVEIAPDHLCPVCQLLLYRPVRTRCNHVLCEACMGQWADVSISTRMTIVGLDDPPLVLLPNDIETPCPMCRTPTTASLDVSLGSALQLQYPATYRERETESITTVDDSSTAIETLTVYIGNEHSLIRADSDSNNKHQWNFFIRPSRTDLIEEVQIFLHPTFRNHQIIVQNPPYEIRRLGWGFFTIYANVVLRPGYSWVSNQAEDTADGGIKGKLPLEWTLDFNGRGSQGRLRLKVMKEKDGQEDEDQAHRDQVRRLWARQRDLDPDWTGVDHA</sequence>
<dbReference type="Gene3D" id="2.60.40.1970">
    <property type="entry name" value="YEATS domain"/>
    <property type="match status" value="1"/>
</dbReference>
<dbReference type="Proteomes" id="UP000288859">
    <property type="component" value="Unassembled WGS sequence"/>
</dbReference>
<dbReference type="Pfam" id="PF13445">
    <property type="entry name" value="zf-RING_UBOX"/>
    <property type="match status" value="1"/>
</dbReference>
<accession>A0A438N8G2</accession>
<evidence type="ECO:0000256" key="4">
    <source>
        <dbReference type="ARBA" id="ARBA00023242"/>
    </source>
</evidence>
<evidence type="ECO:0000313" key="10">
    <source>
        <dbReference type="Proteomes" id="UP000288859"/>
    </source>
</evidence>
<evidence type="ECO:0000313" key="9">
    <source>
        <dbReference type="EMBL" id="RVX72070.1"/>
    </source>
</evidence>
<name>A0A438N8G2_EXOME</name>
<evidence type="ECO:0000256" key="6">
    <source>
        <dbReference type="PROSITE-ProRule" id="PRU00376"/>
    </source>
</evidence>
<feature type="domain" description="YEATS" evidence="8">
    <location>
        <begin position="125"/>
        <end position="291"/>
    </location>
</feature>
<comment type="caution">
    <text evidence="9">The sequence shown here is derived from an EMBL/GenBank/DDBJ whole genome shotgun (WGS) entry which is preliminary data.</text>
</comment>
<comment type="subcellular location">
    <subcellularLocation>
        <location evidence="6">Nucleus</location>
    </subcellularLocation>
</comment>
<evidence type="ECO:0000256" key="1">
    <source>
        <dbReference type="ARBA" id="ARBA00022723"/>
    </source>
</evidence>
<dbReference type="PROSITE" id="PS50089">
    <property type="entry name" value="ZF_RING_2"/>
    <property type="match status" value="1"/>
</dbReference>
<protein>
    <submittedName>
        <fullName evidence="9">Uncharacterized protein</fullName>
    </submittedName>
</protein>
<dbReference type="InterPro" id="IPR055129">
    <property type="entry name" value="YEATS_dom"/>
</dbReference>
<dbReference type="InterPro" id="IPR017907">
    <property type="entry name" value="Znf_RING_CS"/>
</dbReference>
<dbReference type="InterPro" id="IPR038704">
    <property type="entry name" value="YEAST_sf"/>
</dbReference>
<dbReference type="GO" id="GO:0061630">
    <property type="term" value="F:ubiquitin protein ligase activity"/>
    <property type="evidence" value="ECO:0007669"/>
    <property type="project" value="TreeGrafter"/>
</dbReference>
<dbReference type="SMART" id="SM00184">
    <property type="entry name" value="RING"/>
    <property type="match status" value="1"/>
</dbReference>
<dbReference type="PROSITE" id="PS51037">
    <property type="entry name" value="YEATS"/>
    <property type="match status" value="1"/>
</dbReference>
<evidence type="ECO:0000256" key="5">
    <source>
        <dbReference type="PROSITE-ProRule" id="PRU00175"/>
    </source>
</evidence>
<evidence type="ECO:0000256" key="2">
    <source>
        <dbReference type="ARBA" id="ARBA00022771"/>
    </source>
</evidence>
<reference evidence="9 10" key="1">
    <citation type="submission" date="2017-03" db="EMBL/GenBank/DDBJ databases">
        <title>Genomes of endolithic fungi from Antarctica.</title>
        <authorList>
            <person name="Coleine C."/>
            <person name="Masonjones S."/>
            <person name="Stajich J.E."/>
        </authorList>
    </citation>
    <scope>NUCLEOTIDE SEQUENCE [LARGE SCALE GENOMIC DNA]</scope>
    <source>
        <strain evidence="9 10">CCFEE 6314</strain>
    </source>
</reference>
<dbReference type="GO" id="GO:0043161">
    <property type="term" value="P:proteasome-mediated ubiquitin-dependent protein catabolic process"/>
    <property type="evidence" value="ECO:0007669"/>
    <property type="project" value="TreeGrafter"/>
</dbReference>
<dbReference type="InterPro" id="IPR027370">
    <property type="entry name" value="Znf-RING_euk"/>
</dbReference>
<dbReference type="Gene3D" id="3.30.40.10">
    <property type="entry name" value="Zinc/RING finger domain, C3HC4 (zinc finger)"/>
    <property type="match status" value="1"/>
</dbReference>